<evidence type="ECO:0000313" key="9">
    <source>
        <dbReference type="Proteomes" id="UP000766570"/>
    </source>
</evidence>
<name>A0ABS4WFI2_9MICC</name>
<evidence type="ECO:0000256" key="1">
    <source>
        <dbReference type="ARBA" id="ARBA00004651"/>
    </source>
</evidence>
<evidence type="ECO:0000256" key="7">
    <source>
        <dbReference type="SAM" id="Phobius"/>
    </source>
</evidence>
<evidence type="ECO:0000313" key="8">
    <source>
        <dbReference type="EMBL" id="MBP2374693.1"/>
    </source>
</evidence>
<evidence type="ECO:0000256" key="5">
    <source>
        <dbReference type="ARBA" id="ARBA00022989"/>
    </source>
</evidence>
<keyword evidence="6 7" id="KW-0472">Membrane</keyword>
<organism evidence="8 9">
    <name type="scientific">Paeniglutamicibacter psychrophenolicus</name>
    <dbReference type="NCBI Taxonomy" id="257454"/>
    <lineage>
        <taxon>Bacteria</taxon>
        <taxon>Bacillati</taxon>
        <taxon>Actinomycetota</taxon>
        <taxon>Actinomycetes</taxon>
        <taxon>Micrococcales</taxon>
        <taxon>Micrococcaceae</taxon>
        <taxon>Paeniglutamicibacter</taxon>
    </lineage>
</organism>
<accession>A0ABS4WFI2</accession>
<evidence type="ECO:0000256" key="2">
    <source>
        <dbReference type="ARBA" id="ARBA00007977"/>
    </source>
</evidence>
<sequence length="62" mass="6557">MDLGAKQLMRAGIVLLGFQLSVADVLEMGPKCVGAMAPVIAGSFGGGYLFVRVRVSRVLMRC</sequence>
<dbReference type="InterPro" id="IPR018383">
    <property type="entry name" value="UPF0324_pro"/>
</dbReference>
<protein>
    <submittedName>
        <fullName evidence="8">Membrane protein YadS</fullName>
    </submittedName>
</protein>
<keyword evidence="4 7" id="KW-0812">Transmembrane</keyword>
<keyword evidence="9" id="KW-1185">Reference proteome</keyword>
<comment type="caution">
    <text evidence="8">The sequence shown here is derived from an EMBL/GenBank/DDBJ whole genome shotgun (WGS) entry which is preliminary data.</text>
</comment>
<comment type="similarity">
    <text evidence="2">Belongs to the UPF0324 family.</text>
</comment>
<dbReference type="Pfam" id="PF03601">
    <property type="entry name" value="Cons_hypoth698"/>
    <property type="match status" value="1"/>
</dbReference>
<reference evidence="8 9" key="1">
    <citation type="submission" date="2021-03" db="EMBL/GenBank/DDBJ databases">
        <title>Sequencing the genomes of 1000 actinobacteria strains.</title>
        <authorList>
            <person name="Klenk H.-P."/>
        </authorList>
    </citation>
    <scope>NUCLEOTIDE SEQUENCE [LARGE SCALE GENOMIC DNA]</scope>
    <source>
        <strain evidence="8 9">DSM 15454</strain>
    </source>
</reference>
<dbReference type="Proteomes" id="UP000766570">
    <property type="component" value="Unassembled WGS sequence"/>
</dbReference>
<keyword evidence="5 7" id="KW-1133">Transmembrane helix</keyword>
<gene>
    <name evidence="8" type="ORF">JOF46_002605</name>
</gene>
<evidence type="ECO:0000256" key="3">
    <source>
        <dbReference type="ARBA" id="ARBA00022475"/>
    </source>
</evidence>
<evidence type="ECO:0000256" key="6">
    <source>
        <dbReference type="ARBA" id="ARBA00023136"/>
    </source>
</evidence>
<comment type="subcellular location">
    <subcellularLocation>
        <location evidence="1">Cell membrane</location>
        <topology evidence="1">Multi-pass membrane protein</topology>
    </subcellularLocation>
</comment>
<evidence type="ECO:0000256" key="4">
    <source>
        <dbReference type="ARBA" id="ARBA00022692"/>
    </source>
</evidence>
<proteinExistence type="inferred from homology"/>
<dbReference type="EMBL" id="JAGIOE010000001">
    <property type="protein sequence ID" value="MBP2374693.1"/>
    <property type="molecule type" value="Genomic_DNA"/>
</dbReference>
<feature type="transmembrane region" description="Helical" evidence="7">
    <location>
        <begin position="33"/>
        <end position="51"/>
    </location>
</feature>
<keyword evidence="3" id="KW-1003">Cell membrane</keyword>